<reference evidence="1" key="1">
    <citation type="submission" date="2022-07" db="EMBL/GenBank/DDBJ databases">
        <title>Taxonomic analysis of Microcella humidisoli nov. sp., isolated from riverside soil.</title>
        <authorList>
            <person name="Molina K.M."/>
            <person name="Kim S.B."/>
        </authorList>
    </citation>
    <scope>NUCLEOTIDE SEQUENCE</scope>
    <source>
        <strain evidence="1">MMS21-STM10</strain>
    </source>
</reference>
<accession>A0ABY5FT28</accession>
<name>A0ABY5FT28_9MICO</name>
<sequence>MSVVVGAPRNMRPMDAIGGTAHGAVDPCDPVDMTELPPELRAERRDLVLALLDLSPERQRVLAALRAFPWDSDGAVELEPRMLRVTLERTARGTHSVEELAQWADDIEVREDIAMTDARVRAIIHVLANPYLEGPTDAVRLHDWIAELGTDNPQ</sequence>
<protein>
    <submittedName>
        <fullName evidence="1">Uncharacterized protein</fullName>
    </submittedName>
</protein>
<keyword evidence="2" id="KW-1185">Reference proteome</keyword>
<dbReference type="RefSeq" id="WP_255158333.1">
    <property type="nucleotide sequence ID" value="NZ_CP101497.1"/>
</dbReference>
<gene>
    <name evidence="1" type="ORF">NNL39_07010</name>
</gene>
<evidence type="ECO:0000313" key="2">
    <source>
        <dbReference type="Proteomes" id="UP001060039"/>
    </source>
</evidence>
<dbReference type="EMBL" id="CP101497">
    <property type="protein sequence ID" value="UTT61440.1"/>
    <property type="molecule type" value="Genomic_DNA"/>
</dbReference>
<organism evidence="1 2">
    <name type="scientific">Microcella humidisoli</name>
    <dbReference type="NCBI Taxonomy" id="2963406"/>
    <lineage>
        <taxon>Bacteria</taxon>
        <taxon>Bacillati</taxon>
        <taxon>Actinomycetota</taxon>
        <taxon>Actinomycetes</taxon>
        <taxon>Micrococcales</taxon>
        <taxon>Microbacteriaceae</taxon>
        <taxon>Microcella</taxon>
    </lineage>
</organism>
<proteinExistence type="predicted"/>
<dbReference type="Proteomes" id="UP001060039">
    <property type="component" value="Chromosome"/>
</dbReference>
<evidence type="ECO:0000313" key="1">
    <source>
        <dbReference type="EMBL" id="UTT61440.1"/>
    </source>
</evidence>